<dbReference type="EMBL" id="JANPWB010000014">
    <property type="protein sequence ID" value="KAJ1098130.1"/>
    <property type="molecule type" value="Genomic_DNA"/>
</dbReference>
<dbReference type="Proteomes" id="UP001066276">
    <property type="component" value="Chromosome 10"/>
</dbReference>
<name>A0AAV7M2V8_PLEWA</name>
<evidence type="ECO:0000313" key="2">
    <source>
        <dbReference type="EMBL" id="KAJ1098130.1"/>
    </source>
</evidence>
<feature type="region of interest" description="Disordered" evidence="1">
    <location>
        <begin position="83"/>
        <end position="102"/>
    </location>
</feature>
<comment type="caution">
    <text evidence="2">The sequence shown here is derived from an EMBL/GenBank/DDBJ whole genome shotgun (WGS) entry which is preliminary data.</text>
</comment>
<sequence length="139" mass="15658">MNMDTATLNRKHPRRMNPQKSWTFLGQIPPKASDNDQDNTPGPSKKRRHAQGLDMGPSPPKERSRSNLEEAVSPEYVFMGRRQPSAANGVGSPLLGSQGSGQDRTVFGRTANMEKFFMFWFQFRVEELLGVSRKTVSVF</sequence>
<feature type="compositionally biased region" description="Low complexity" evidence="1">
    <location>
        <begin position="89"/>
        <end position="102"/>
    </location>
</feature>
<organism evidence="2 3">
    <name type="scientific">Pleurodeles waltl</name>
    <name type="common">Iberian ribbed newt</name>
    <dbReference type="NCBI Taxonomy" id="8319"/>
    <lineage>
        <taxon>Eukaryota</taxon>
        <taxon>Metazoa</taxon>
        <taxon>Chordata</taxon>
        <taxon>Craniata</taxon>
        <taxon>Vertebrata</taxon>
        <taxon>Euteleostomi</taxon>
        <taxon>Amphibia</taxon>
        <taxon>Batrachia</taxon>
        <taxon>Caudata</taxon>
        <taxon>Salamandroidea</taxon>
        <taxon>Salamandridae</taxon>
        <taxon>Pleurodelinae</taxon>
        <taxon>Pleurodeles</taxon>
    </lineage>
</organism>
<gene>
    <name evidence="2" type="ORF">NDU88_003246</name>
</gene>
<keyword evidence="3" id="KW-1185">Reference proteome</keyword>
<dbReference type="AlphaFoldDB" id="A0AAV7M2V8"/>
<protein>
    <submittedName>
        <fullName evidence="2">Uncharacterized protein</fullName>
    </submittedName>
</protein>
<evidence type="ECO:0000313" key="3">
    <source>
        <dbReference type="Proteomes" id="UP001066276"/>
    </source>
</evidence>
<feature type="region of interest" description="Disordered" evidence="1">
    <location>
        <begin position="1"/>
        <end position="73"/>
    </location>
</feature>
<proteinExistence type="predicted"/>
<reference evidence="2" key="1">
    <citation type="journal article" date="2022" name="bioRxiv">
        <title>Sequencing and chromosome-scale assembly of the giantPleurodeles waltlgenome.</title>
        <authorList>
            <person name="Brown T."/>
            <person name="Elewa A."/>
            <person name="Iarovenko S."/>
            <person name="Subramanian E."/>
            <person name="Araus A.J."/>
            <person name="Petzold A."/>
            <person name="Susuki M."/>
            <person name="Suzuki K.-i.T."/>
            <person name="Hayashi T."/>
            <person name="Toyoda A."/>
            <person name="Oliveira C."/>
            <person name="Osipova E."/>
            <person name="Leigh N.D."/>
            <person name="Simon A."/>
            <person name="Yun M.H."/>
        </authorList>
    </citation>
    <scope>NUCLEOTIDE SEQUENCE</scope>
    <source>
        <strain evidence="2">20211129_DDA</strain>
        <tissue evidence="2">Liver</tissue>
    </source>
</reference>
<accession>A0AAV7M2V8</accession>
<evidence type="ECO:0000256" key="1">
    <source>
        <dbReference type="SAM" id="MobiDB-lite"/>
    </source>
</evidence>